<dbReference type="InterPro" id="IPR036673">
    <property type="entry name" value="Cyanovirin-N_sf"/>
</dbReference>
<dbReference type="Gene3D" id="2.30.60.10">
    <property type="entry name" value="Cyanovirin-N"/>
    <property type="match status" value="1"/>
</dbReference>
<dbReference type="AlphaFoldDB" id="A0A5P8W992"/>
<evidence type="ECO:0000259" key="2">
    <source>
        <dbReference type="SMART" id="SM01111"/>
    </source>
</evidence>
<sequence length="136" mass="14338">MKLGRLINAIAALIFVFCVAVIASPLTAVAAPSSYQQTCSDISIKDNVLSAICRKRDQSPNSTAITLKGIENIDGTLKVVDPQKTANFNLSCTGTSVAGAEISSQCRKINGNFVSTRTSINGIENIDGVLKYTSTP</sequence>
<evidence type="ECO:0000313" key="3">
    <source>
        <dbReference type="EMBL" id="QFS49224.1"/>
    </source>
</evidence>
<feature type="signal peptide" evidence="1">
    <location>
        <begin position="1"/>
        <end position="30"/>
    </location>
</feature>
<name>A0A5P8W992_9NOSO</name>
<dbReference type="SMART" id="SM01111">
    <property type="entry name" value="CVNH"/>
    <property type="match status" value="1"/>
</dbReference>
<keyword evidence="1" id="KW-0732">Signal</keyword>
<dbReference type="RefSeq" id="WP_118166079.1">
    <property type="nucleotide sequence ID" value="NZ_CP045226.1"/>
</dbReference>
<organism evidence="3 4">
    <name type="scientific">Nostoc sphaeroides CCNUC1</name>
    <dbReference type="NCBI Taxonomy" id="2653204"/>
    <lineage>
        <taxon>Bacteria</taxon>
        <taxon>Bacillati</taxon>
        <taxon>Cyanobacteriota</taxon>
        <taxon>Cyanophyceae</taxon>
        <taxon>Nostocales</taxon>
        <taxon>Nostocaceae</taxon>
        <taxon>Nostoc</taxon>
    </lineage>
</organism>
<keyword evidence="4" id="KW-1185">Reference proteome</keyword>
<accession>A0A5P8W992</accession>
<dbReference type="SUPFAM" id="SSF51322">
    <property type="entry name" value="Cyanovirin-N"/>
    <property type="match status" value="1"/>
</dbReference>
<proteinExistence type="predicted"/>
<reference evidence="3 4" key="1">
    <citation type="submission" date="2019-10" db="EMBL/GenBank/DDBJ databases">
        <title>Genomic and transcriptomic insights into the perfect genentic adaptation of a filamentous nitrogen-fixing cyanobacterium to rice fields.</title>
        <authorList>
            <person name="Chen Z."/>
        </authorList>
    </citation>
    <scope>NUCLEOTIDE SEQUENCE [LARGE SCALE GENOMIC DNA]</scope>
    <source>
        <strain evidence="3">CCNUC1</strain>
    </source>
</reference>
<dbReference type="InterPro" id="IPR011058">
    <property type="entry name" value="Cyanovirin-N"/>
</dbReference>
<protein>
    <recommendedName>
        <fullName evidence="2">Cyanovirin-N domain-containing protein</fullName>
    </recommendedName>
</protein>
<dbReference type="KEGG" id="nsh:GXM_06718"/>
<gene>
    <name evidence="3" type="ORF">GXM_06718</name>
</gene>
<evidence type="ECO:0000313" key="4">
    <source>
        <dbReference type="Proteomes" id="UP000326678"/>
    </source>
</evidence>
<dbReference type="Pfam" id="PF08881">
    <property type="entry name" value="CVNH"/>
    <property type="match status" value="1"/>
</dbReference>
<dbReference type="Proteomes" id="UP000326678">
    <property type="component" value="Chromosome Gxm1"/>
</dbReference>
<feature type="chain" id="PRO_5024925661" description="Cyanovirin-N domain-containing protein" evidence="1">
    <location>
        <begin position="31"/>
        <end position="136"/>
    </location>
</feature>
<dbReference type="EMBL" id="CP045226">
    <property type="protein sequence ID" value="QFS49224.1"/>
    <property type="molecule type" value="Genomic_DNA"/>
</dbReference>
<evidence type="ECO:0000256" key="1">
    <source>
        <dbReference type="SAM" id="SignalP"/>
    </source>
</evidence>
<feature type="domain" description="Cyanovirin-N" evidence="2">
    <location>
        <begin position="34"/>
        <end position="132"/>
    </location>
</feature>